<dbReference type="InterPro" id="IPR045340">
    <property type="entry name" value="DUF6533"/>
</dbReference>
<evidence type="ECO:0000313" key="4">
    <source>
        <dbReference type="Proteomes" id="UP000194127"/>
    </source>
</evidence>
<feature type="transmembrane region" description="Helical" evidence="1">
    <location>
        <begin position="134"/>
        <end position="157"/>
    </location>
</feature>
<dbReference type="OrthoDB" id="2803865at2759"/>
<dbReference type="RefSeq" id="XP_024339760.1">
    <property type="nucleotide sequence ID" value="XM_024485288.1"/>
</dbReference>
<sequence length="349" mass="37910">MQSAELASAVVSARRPQYYGPIRVSLVALRRRHPNLNLADAYYLCAIVEEVRCFWQRKLSAASLVFFLNRYTLLVASSSMVIAHLTWKADTVRTFTYVVMHILSTTCKGLGWVYESANILLFVESAVFSALRAYAIGGRIVMPALVVLVLSLTAGGAMLNSERDFSADIIAVMTATRAIAIAADLIVFAVTIHHTFGIKRQARQLGIKVPLVTMLLVDGFLYFVVGVQPTISSILISRFMFHLHRSPSPAGSTLRETHSLMTCSVGSAPLDSQAFAHFRTNNIGVGTPSAGMTSSAGIALEDDWGDAASDVESVYELDDERLSTWLSTIANTSRCFNNAIATGSFTVGI</sequence>
<dbReference type="Proteomes" id="UP000194127">
    <property type="component" value="Unassembled WGS sequence"/>
</dbReference>
<dbReference type="EMBL" id="KZ110596">
    <property type="protein sequence ID" value="OSX62966.1"/>
    <property type="molecule type" value="Genomic_DNA"/>
</dbReference>
<feature type="transmembrane region" description="Helical" evidence="1">
    <location>
        <begin position="212"/>
        <end position="236"/>
    </location>
</feature>
<keyword evidence="1" id="KW-0472">Membrane</keyword>
<feature type="domain" description="DUF6533" evidence="2">
    <location>
        <begin position="43"/>
        <end position="74"/>
    </location>
</feature>
<dbReference type="Pfam" id="PF20151">
    <property type="entry name" value="DUF6533"/>
    <property type="match status" value="1"/>
</dbReference>
<accession>A0A1X6N3B2</accession>
<proteinExistence type="predicted"/>
<protein>
    <recommendedName>
        <fullName evidence="2">DUF6533 domain-containing protein</fullName>
    </recommendedName>
</protein>
<evidence type="ECO:0000259" key="2">
    <source>
        <dbReference type="Pfam" id="PF20151"/>
    </source>
</evidence>
<feature type="transmembrane region" description="Helical" evidence="1">
    <location>
        <begin position="64"/>
        <end position="83"/>
    </location>
</feature>
<feature type="transmembrane region" description="Helical" evidence="1">
    <location>
        <begin position="169"/>
        <end position="192"/>
    </location>
</feature>
<dbReference type="GeneID" id="36330237"/>
<gene>
    <name evidence="3" type="ORF">POSPLADRAFT_1141330</name>
</gene>
<keyword evidence="4" id="KW-1185">Reference proteome</keyword>
<dbReference type="AlphaFoldDB" id="A0A1X6N3B2"/>
<organism evidence="3 4">
    <name type="scientific">Postia placenta MAD-698-R-SB12</name>
    <dbReference type="NCBI Taxonomy" id="670580"/>
    <lineage>
        <taxon>Eukaryota</taxon>
        <taxon>Fungi</taxon>
        <taxon>Dikarya</taxon>
        <taxon>Basidiomycota</taxon>
        <taxon>Agaricomycotina</taxon>
        <taxon>Agaricomycetes</taxon>
        <taxon>Polyporales</taxon>
        <taxon>Adustoporiaceae</taxon>
        <taxon>Rhodonia</taxon>
    </lineage>
</organism>
<reference evidence="3 4" key="1">
    <citation type="submission" date="2017-04" db="EMBL/GenBank/DDBJ databases">
        <title>Genome Sequence of the Model Brown-Rot Fungus Postia placenta SB12.</title>
        <authorList>
            <consortium name="DOE Joint Genome Institute"/>
            <person name="Gaskell J."/>
            <person name="Kersten P."/>
            <person name="Larrondo L.F."/>
            <person name="Canessa P."/>
            <person name="Martinez D."/>
            <person name="Hibbett D."/>
            <person name="Schmoll M."/>
            <person name="Kubicek C.P."/>
            <person name="Martinez A.T."/>
            <person name="Yadav J."/>
            <person name="Master E."/>
            <person name="Magnuson J.K."/>
            <person name="James T."/>
            <person name="Yaver D."/>
            <person name="Berka R."/>
            <person name="Labutti K."/>
            <person name="Lipzen A."/>
            <person name="Aerts A."/>
            <person name="Barry K."/>
            <person name="Henrissat B."/>
            <person name="Blanchette R."/>
            <person name="Grigoriev I."/>
            <person name="Cullen D."/>
        </authorList>
    </citation>
    <scope>NUCLEOTIDE SEQUENCE [LARGE SCALE GENOMIC DNA]</scope>
    <source>
        <strain evidence="3 4">MAD-698-R-SB12</strain>
    </source>
</reference>
<evidence type="ECO:0000313" key="3">
    <source>
        <dbReference type="EMBL" id="OSX62966.1"/>
    </source>
</evidence>
<name>A0A1X6N3B2_9APHY</name>
<keyword evidence="1" id="KW-0812">Transmembrane</keyword>
<feature type="transmembrane region" description="Helical" evidence="1">
    <location>
        <begin position="95"/>
        <end position="114"/>
    </location>
</feature>
<evidence type="ECO:0000256" key="1">
    <source>
        <dbReference type="SAM" id="Phobius"/>
    </source>
</evidence>
<keyword evidence="1" id="KW-1133">Transmembrane helix</keyword>